<dbReference type="PANTHER" id="PTHR40980:SF4">
    <property type="entry name" value="TONB-DEPENDENT RECEPTOR-LIKE BETA-BARREL DOMAIN-CONTAINING PROTEIN"/>
    <property type="match status" value="1"/>
</dbReference>
<evidence type="ECO:0000313" key="10">
    <source>
        <dbReference type="EMBL" id="MBA5629394.1"/>
    </source>
</evidence>
<gene>
    <name evidence="10" type="ORF">HU137_06360</name>
</gene>
<dbReference type="Gene3D" id="2.40.170.20">
    <property type="entry name" value="TonB-dependent receptor, beta-barrel domain"/>
    <property type="match status" value="1"/>
</dbReference>
<dbReference type="Proteomes" id="UP000552241">
    <property type="component" value="Unassembled WGS sequence"/>
</dbReference>
<feature type="chain" id="PRO_5032711908" evidence="8">
    <location>
        <begin position="22"/>
        <end position="798"/>
    </location>
</feature>
<keyword evidence="11" id="KW-1185">Reference proteome</keyword>
<dbReference type="GO" id="GO:0030246">
    <property type="term" value="F:carbohydrate binding"/>
    <property type="evidence" value="ECO:0007669"/>
    <property type="project" value="InterPro"/>
</dbReference>
<name>A0A838ZLN1_9FLAO</name>
<keyword evidence="6 7" id="KW-0998">Cell outer membrane</keyword>
<evidence type="ECO:0000256" key="5">
    <source>
        <dbReference type="ARBA" id="ARBA00023136"/>
    </source>
</evidence>
<feature type="domain" description="Outer membrane protein beta-barrel" evidence="9">
    <location>
        <begin position="370"/>
        <end position="772"/>
    </location>
</feature>
<dbReference type="GO" id="GO:0009279">
    <property type="term" value="C:cell outer membrane"/>
    <property type="evidence" value="ECO:0007669"/>
    <property type="project" value="UniProtKB-SubCell"/>
</dbReference>
<comment type="similarity">
    <text evidence="7">Belongs to the TonB-dependent receptor family.</text>
</comment>
<dbReference type="Pfam" id="PF13620">
    <property type="entry name" value="CarboxypepD_reg"/>
    <property type="match status" value="1"/>
</dbReference>
<dbReference type="Gene3D" id="2.60.40.1120">
    <property type="entry name" value="Carboxypeptidase-like, regulatory domain"/>
    <property type="match status" value="1"/>
</dbReference>
<evidence type="ECO:0000313" key="11">
    <source>
        <dbReference type="Proteomes" id="UP000552241"/>
    </source>
</evidence>
<evidence type="ECO:0000256" key="7">
    <source>
        <dbReference type="PROSITE-ProRule" id="PRU01360"/>
    </source>
</evidence>
<keyword evidence="10" id="KW-0675">Receptor</keyword>
<evidence type="ECO:0000256" key="6">
    <source>
        <dbReference type="ARBA" id="ARBA00023237"/>
    </source>
</evidence>
<dbReference type="SUPFAM" id="SSF56935">
    <property type="entry name" value="Porins"/>
    <property type="match status" value="1"/>
</dbReference>
<evidence type="ECO:0000259" key="9">
    <source>
        <dbReference type="Pfam" id="PF14905"/>
    </source>
</evidence>
<dbReference type="InterPro" id="IPR039426">
    <property type="entry name" value="TonB-dep_rcpt-like"/>
</dbReference>
<reference evidence="10 11" key="1">
    <citation type="submission" date="2020-07" db="EMBL/GenBank/DDBJ databases">
        <title>Moheibacter lacus sp. nov., a member of the family Flavobacteriaceae isolated from freshwater lake sediment.</title>
        <authorList>
            <person name="Liu Y."/>
        </authorList>
    </citation>
    <scope>NUCLEOTIDE SEQUENCE [LARGE SCALE GENOMIC DNA]</scope>
    <source>
        <strain evidence="10 11">BDHS18</strain>
    </source>
</reference>
<dbReference type="PANTHER" id="PTHR40980">
    <property type="entry name" value="PLUG DOMAIN-CONTAINING PROTEIN"/>
    <property type="match status" value="1"/>
</dbReference>
<dbReference type="SUPFAM" id="SSF49452">
    <property type="entry name" value="Starch-binding domain-like"/>
    <property type="match status" value="1"/>
</dbReference>
<dbReference type="RefSeq" id="WP_182042950.1">
    <property type="nucleotide sequence ID" value="NZ_JACDZE010000001.1"/>
</dbReference>
<protein>
    <submittedName>
        <fullName evidence="10">TonB-dependent receptor</fullName>
    </submittedName>
</protein>
<keyword evidence="2 7" id="KW-0813">Transport</keyword>
<comment type="caution">
    <text evidence="10">The sequence shown here is derived from an EMBL/GenBank/DDBJ whole genome shotgun (WGS) entry which is preliminary data.</text>
</comment>
<evidence type="ECO:0000256" key="3">
    <source>
        <dbReference type="ARBA" id="ARBA00022452"/>
    </source>
</evidence>
<feature type="signal peptide" evidence="8">
    <location>
        <begin position="1"/>
        <end position="21"/>
    </location>
</feature>
<keyword evidence="5 7" id="KW-0472">Membrane</keyword>
<dbReference type="InterPro" id="IPR037066">
    <property type="entry name" value="Plug_dom_sf"/>
</dbReference>
<evidence type="ECO:0000256" key="4">
    <source>
        <dbReference type="ARBA" id="ARBA00022692"/>
    </source>
</evidence>
<dbReference type="PROSITE" id="PS52016">
    <property type="entry name" value="TONB_DEPENDENT_REC_3"/>
    <property type="match status" value="1"/>
</dbReference>
<proteinExistence type="inferred from homology"/>
<evidence type="ECO:0000256" key="8">
    <source>
        <dbReference type="SAM" id="SignalP"/>
    </source>
</evidence>
<keyword evidence="8" id="KW-0732">Signal</keyword>
<accession>A0A838ZLN1</accession>
<keyword evidence="3 7" id="KW-1134">Transmembrane beta strand</keyword>
<evidence type="ECO:0000256" key="2">
    <source>
        <dbReference type="ARBA" id="ARBA00022448"/>
    </source>
</evidence>
<evidence type="ECO:0000256" key="1">
    <source>
        <dbReference type="ARBA" id="ARBA00004571"/>
    </source>
</evidence>
<dbReference type="Gene3D" id="2.170.130.10">
    <property type="entry name" value="TonB-dependent receptor, plug domain"/>
    <property type="match status" value="1"/>
</dbReference>
<organism evidence="10 11">
    <name type="scientific">Moheibacter lacus</name>
    <dbReference type="NCBI Taxonomy" id="2745851"/>
    <lineage>
        <taxon>Bacteria</taxon>
        <taxon>Pseudomonadati</taxon>
        <taxon>Bacteroidota</taxon>
        <taxon>Flavobacteriia</taxon>
        <taxon>Flavobacteriales</taxon>
        <taxon>Weeksellaceae</taxon>
        <taxon>Moheibacter</taxon>
    </lineage>
</organism>
<dbReference type="InterPro" id="IPR036942">
    <property type="entry name" value="Beta-barrel_TonB_sf"/>
</dbReference>
<dbReference type="Pfam" id="PF14905">
    <property type="entry name" value="OMP_b-brl_3"/>
    <property type="match status" value="1"/>
</dbReference>
<dbReference type="AlphaFoldDB" id="A0A838ZLN1"/>
<dbReference type="InterPro" id="IPR013784">
    <property type="entry name" value="Carb-bd-like_fold"/>
</dbReference>
<keyword evidence="4 7" id="KW-0812">Transmembrane</keyword>
<comment type="subcellular location">
    <subcellularLocation>
        <location evidence="1 7">Cell outer membrane</location>
        <topology evidence="1 7">Multi-pass membrane protein</topology>
    </subcellularLocation>
</comment>
<dbReference type="EMBL" id="JACDZE010000001">
    <property type="protein sequence ID" value="MBA5629394.1"/>
    <property type="molecule type" value="Genomic_DNA"/>
</dbReference>
<sequence>MKSLRNVLAVVFLLTTAWVWANNDRNGQIAGTVQDAAGHGLPFVSIEIYSKGEVQDLISGGMTDESGNFLIDQIPYGQYELVLMAVGFADKVQDITIDKSKVDLGKIILGTEVIALEGVNIVGEVSQYRTEIDKRVVDVGKDLISAGADAAAVLNNIPSVSVDQQTGELSLRGNENVKVMVDGKPSNVPASQLLKQLPSNSIAKVEIITNPSAKYDPEGNSGIINIITHKNKRQGYNIGLDLGFTQGDNSRHNGSVNANVNTGSFNFFGNYNANLGENRFHGKVENFETGLDQAFDVLNDNTSQVFKVGFDWFISDKTALTLYTNQFFYKGDGYATANVFDHSTDTLYENFNDSKGDYQNGDYSLNFKQDFAKEDHNIVLDAIYSKSNSSDTRNYWNNFPVDVYDEFRDGGNENTRLNLDYTNQLVNAGKIEAGIQFRQEESQSEIASTQSLQTFDDPPIAYSPNADFDYTRNIYSAYGNYGQKFGKFAMQLGVRVEQVDEKADYFVEPTGNGIYETDYVEFYPSAFFTYEITEKGQISLNYSRRVDRPSIGQITPVPEWRTSTMLSIGNPELKPQFTNSYEMGYLQRFKGGSLNATVFYRRVNDMIFRYLERDENDPNLINQRYINYDGSDSYGLELSANYKPVKWWSFNASFDVFSNKFYLNNTDLEVKEVTGTPWNFRINNNITLLKNLSLQNFFMYRGKFKFVQGEMQPMWRFDLGARYSFMDGKATLSARVSDIFKTFNAEAHIDNPTPGIGKFYWESQTLYVGFSYNFGGDVRKRNIQQESNQSAPSGSIGF</sequence>
<dbReference type="InterPro" id="IPR041700">
    <property type="entry name" value="OMP_b-brl_3"/>
</dbReference>